<feature type="region of interest" description="Disordered" evidence="3">
    <location>
        <begin position="406"/>
        <end position="439"/>
    </location>
</feature>
<name>A0ABR3JY22_9AGAR</name>
<keyword evidence="6" id="KW-1185">Reference proteome</keyword>
<dbReference type="InterPro" id="IPR023179">
    <property type="entry name" value="GTP-bd_ortho_bundle_sf"/>
</dbReference>
<accession>A0ABR3JY22</accession>
<evidence type="ECO:0000256" key="1">
    <source>
        <dbReference type="ARBA" id="ARBA00022741"/>
    </source>
</evidence>
<dbReference type="Proteomes" id="UP001556367">
    <property type="component" value="Unassembled WGS sequence"/>
</dbReference>
<feature type="compositionally biased region" description="Basic residues" evidence="3">
    <location>
        <begin position="428"/>
        <end position="439"/>
    </location>
</feature>
<dbReference type="Gene3D" id="3.40.50.300">
    <property type="entry name" value="P-loop containing nucleotide triphosphate hydrolases"/>
    <property type="match status" value="1"/>
</dbReference>
<reference evidence="6" key="1">
    <citation type="submission" date="2024-06" db="EMBL/GenBank/DDBJ databases">
        <title>Multi-omics analyses provide insights into the biosynthesis of the anticancer antibiotic pleurotin in Hohenbuehelia grisea.</title>
        <authorList>
            <person name="Weaver J.A."/>
            <person name="Alberti F."/>
        </authorList>
    </citation>
    <scope>NUCLEOTIDE SEQUENCE [LARGE SCALE GENOMIC DNA]</scope>
    <source>
        <strain evidence="6">T-177</strain>
    </source>
</reference>
<comment type="caution">
    <text evidence="5">The sequence shown here is derived from an EMBL/GenBank/DDBJ whole genome shotgun (WGS) entry which is preliminary data.</text>
</comment>
<dbReference type="SUPFAM" id="SSF52540">
    <property type="entry name" value="P-loop containing nucleoside triphosphate hydrolases"/>
    <property type="match status" value="1"/>
</dbReference>
<evidence type="ECO:0000259" key="4">
    <source>
        <dbReference type="Pfam" id="PF01926"/>
    </source>
</evidence>
<dbReference type="InterPro" id="IPR006073">
    <property type="entry name" value="GTP-bd"/>
</dbReference>
<protein>
    <recommendedName>
        <fullName evidence="4">G domain-containing protein</fullName>
    </recommendedName>
</protein>
<dbReference type="PANTHER" id="PTHR45782">
    <property type="entry name" value="MITOCHONDRIAL RIBOSOME-ASSOCIATED GTPASE 1"/>
    <property type="match status" value="1"/>
</dbReference>
<proteinExistence type="predicted"/>
<feature type="domain" description="G" evidence="4">
    <location>
        <begin position="157"/>
        <end position="225"/>
    </location>
</feature>
<keyword evidence="2" id="KW-0342">GTP-binding</keyword>
<dbReference type="InterPro" id="IPR027417">
    <property type="entry name" value="P-loop_NTPase"/>
</dbReference>
<evidence type="ECO:0000313" key="5">
    <source>
        <dbReference type="EMBL" id="KAL0960032.1"/>
    </source>
</evidence>
<dbReference type="Gene3D" id="1.10.1580.10">
    <property type="match status" value="1"/>
</dbReference>
<organism evidence="5 6">
    <name type="scientific">Hohenbuehelia grisea</name>
    <dbReference type="NCBI Taxonomy" id="104357"/>
    <lineage>
        <taxon>Eukaryota</taxon>
        <taxon>Fungi</taxon>
        <taxon>Dikarya</taxon>
        <taxon>Basidiomycota</taxon>
        <taxon>Agaricomycotina</taxon>
        <taxon>Agaricomycetes</taxon>
        <taxon>Agaricomycetidae</taxon>
        <taxon>Agaricales</taxon>
        <taxon>Pleurotineae</taxon>
        <taxon>Pleurotaceae</taxon>
        <taxon>Hohenbuehelia</taxon>
    </lineage>
</organism>
<evidence type="ECO:0000313" key="6">
    <source>
        <dbReference type="Proteomes" id="UP001556367"/>
    </source>
</evidence>
<evidence type="ECO:0000256" key="3">
    <source>
        <dbReference type="SAM" id="MobiDB-lite"/>
    </source>
</evidence>
<keyword evidence="1" id="KW-0547">Nucleotide-binding</keyword>
<dbReference type="PANTHER" id="PTHR45782:SF4">
    <property type="entry name" value="MITOCHONDRIAL RIBOSOME-ASSOCIATED GTPASE 1"/>
    <property type="match status" value="1"/>
</dbReference>
<dbReference type="EMBL" id="JASNQZ010000002">
    <property type="protein sequence ID" value="KAL0960032.1"/>
    <property type="molecule type" value="Genomic_DNA"/>
</dbReference>
<evidence type="ECO:0000256" key="2">
    <source>
        <dbReference type="ARBA" id="ARBA00023134"/>
    </source>
</evidence>
<gene>
    <name evidence="5" type="ORF">HGRIS_011680</name>
</gene>
<dbReference type="Pfam" id="PF01926">
    <property type="entry name" value="MMR_HSR1"/>
    <property type="match status" value="1"/>
</dbReference>
<sequence length="439" mass="49514">MSVTHLIAPVLPAPASWFPGHMMKFTRLLPTLLTRTDVVLELRDSRLPLTSINRTLEGALRKWRAERGWNPHDPTKRIVADRPCERIIVFNKRDLVPEWGMEVGTLFYQQHIKAMETKLPGQRCLFASWHKPRDIRNLNDLLVKIAKEYPNSPELNVLVIGMPNIGKSTLLNALRNMGIKGRTPKAFQTSAQPGLTQALSTRLKLCESPLVYAFDTPGVMLPYLGSGQQGAERGVKLALIAGIKEGLYDMETLAVYLLYQLNRLNPTSPAYLTLLPPGSKPTTDLVELLELIARRMGMVRRGAELDTSRAAEYFVRWWREDGALIYAKTALHPPTMTPMVDSGVFDTSTSNSDSEPSSHPGMCGWGFDLQWTWDSGFPPADTFSNSAIQSKMEECIDDYLRRAEKGEGDESIISPTQQKKRAMIEEKKRRKLKQLARRK</sequence>